<feature type="region of interest" description="Disordered" evidence="1">
    <location>
        <begin position="66"/>
        <end position="99"/>
    </location>
</feature>
<keyword evidence="4" id="KW-1185">Reference proteome</keyword>
<evidence type="ECO:0000256" key="1">
    <source>
        <dbReference type="SAM" id="MobiDB-lite"/>
    </source>
</evidence>
<gene>
    <name evidence="3" type="ORF">GCM10025790_20600</name>
</gene>
<dbReference type="Gene3D" id="1.10.30.50">
    <property type="match status" value="1"/>
</dbReference>
<dbReference type="InterPro" id="IPR002711">
    <property type="entry name" value="HNH"/>
</dbReference>
<organism evidence="3 4">
    <name type="scientific">Nesterenkonia rhizosphaerae</name>
    <dbReference type="NCBI Taxonomy" id="1348272"/>
    <lineage>
        <taxon>Bacteria</taxon>
        <taxon>Bacillati</taxon>
        <taxon>Actinomycetota</taxon>
        <taxon>Actinomycetes</taxon>
        <taxon>Micrococcales</taxon>
        <taxon>Micrococcaceae</taxon>
        <taxon>Nesterenkonia</taxon>
    </lineage>
</organism>
<protein>
    <recommendedName>
        <fullName evidence="2">HNH nuclease domain-containing protein</fullName>
    </recommendedName>
</protein>
<proteinExistence type="predicted"/>
<comment type="caution">
    <text evidence="3">The sequence shown here is derived from an EMBL/GenBank/DDBJ whole genome shotgun (WGS) entry which is preliminary data.</text>
</comment>
<sequence>MTVARNDRSYIAKRDQLKSVARRQNLPCWLCGQSIDFDLPWKHPMSFTADHIDPIALGGSMTGELRPAHRSCNSRRGVGRGTVPTVKPVPTSVDWYGHR</sequence>
<dbReference type="Proteomes" id="UP001500368">
    <property type="component" value="Unassembled WGS sequence"/>
</dbReference>
<dbReference type="EMBL" id="BAABLW010000007">
    <property type="protein sequence ID" value="GAA4923390.1"/>
    <property type="molecule type" value="Genomic_DNA"/>
</dbReference>
<feature type="domain" description="HNH nuclease" evidence="2">
    <location>
        <begin position="15"/>
        <end position="74"/>
    </location>
</feature>
<dbReference type="SMART" id="SM00507">
    <property type="entry name" value="HNHc"/>
    <property type="match status" value="1"/>
</dbReference>
<feature type="compositionally biased region" description="Low complexity" evidence="1">
    <location>
        <begin position="81"/>
        <end position="91"/>
    </location>
</feature>
<evidence type="ECO:0000313" key="4">
    <source>
        <dbReference type="Proteomes" id="UP001500368"/>
    </source>
</evidence>
<dbReference type="InterPro" id="IPR003615">
    <property type="entry name" value="HNH_nuc"/>
</dbReference>
<accession>A0ABP9G006</accession>
<name>A0ABP9G006_9MICC</name>
<dbReference type="Pfam" id="PF01844">
    <property type="entry name" value="HNH"/>
    <property type="match status" value="1"/>
</dbReference>
<evidence type="ECO:0000313" key="3">
    <source>
        <dbReference type="EMBL" id="GAA4923390.1"/>
    </source>
</evidence>
<reference evidence="4" key="1">
    <citation type="journal article" date="2019" name="Int. J. Syst. Evol. Microbiol.">
        <title>The Global Catalogue of Microorganisms (GCM) 10K type strain sequencing project: providing services to taxonomists for standard genome sequencing and annotation.</title>
        <authorList>
            <consortium name="The Broad Institute Genomics Platform"/>
            <consortium name="The Broad Institute Genome Sequencing Center for Infectious Disease"/>
            <person name="Wu L."/>
            <person name="Ma J."/>
        </authorList>
    </citation>
    <scope>NUCLEOTIDE SEQUENCE [LARGE SCALE GENOMIC DNA]</scope>
    <source>
        <strain evidence="4">JCM 19129</strain>
    </source>
</reference>
<evidence type="ECO:0000259" key="2">
    <source>
        <dbReference type="SMART" id="SM00507"/>
    </source>
</evidence>
<dbReference type="CDD" id="cd00085">
    <property type="entry name" value="HNHc"/>
    <property type="match status" value="1"/>
</dbReference>